<keyword evidence="3 6" id="KW-0808">Transferase</keyword>
<sequence>MSWELRRANADDLDAIMAIETSVFENDAWSAENMAAELASRHTYYLVASRVGVEAYAGLFAPRGSEQADIQTIAVGESARRQGLGRVLMQTLIGEARERGATEMFLDVRADNPGASALYESLGFEPIAVRAGYYQPDNVDAVVMRLHIPTPETETA</sequence>
<accession>A0A4Q9GW12</accession>
<evidence type="ECO:0000256" key="1">
    <source>
        <dbReference type="ARBA" id="ARBA00005395"/>
    </source>
</evidence>
<dbReference type="EMBL" id="SISG01000001">
    <property type="protein sequence ID" value="TBN57788.1"/>
    <property type="molecule type" value="Genomic_DNA"/>
</dbReference>
<dbReference type="CDD" id="cd04301">
    <property type="entry name" value="NAT_SF"/>
    <property type="match status" value="1"/>
</dbReference>
<dbReference type="InterPro" id="IPR050680">
    <property type="entry name" value="YpeA/RimI_acetyltransf"/>
</dbReference>
<dbReference type="NCBIfam" id="TIGR01575">
    <property type="entry name" value="rimI"/>
    <property type="match status" value="1"/>
</dbReference>
<dbReference type="Pfam" id="PF00583">
    <property type="entry name" value="Acetyltransf_1"/>
    <property type="match status" value="1"/>
</dbReference>
<dbReference type="GO" id="GO:0008080">
    <property type="term" value="F:N-acetyltransferase activity"/>
    <property type="evidence" value="ECO:0007669"/>
    <property type="project" value="InterPro"/>
</dbReference>
<dbReference type="Proteomes" id="UP000294194">
    <property type="component" value="Unassembled WGS sequence"/>
</dbReference>
<evidence type="ECO:0000256" key="3">
    <source>
        <dbReference type="ARBA" id="ARBA00022679"/>
    </source>
</evidence>
<organism evidence="6 7">
    <name type="scientific">Glaciihabitans arcticus</name>
    <dbReference type="NCBI Taxonomy" id="2668039"/>
    <lineage>
        <taxon>Bacteria</taxon>
        <taxon>Bacillati</taxon>
        <taxon>Actinomycetota</taxon>
        <taxon>Actinomycetes</taxon>
        <taxon>Micrococcales</taxon>
        <taxon>Microbacteriaceae</taxon>
        <taxon>Glaciihabitans</taxon>
    </lineage>
</organism>
<name>A0A4Q9GW12_9MICO</name>
<dbReference type="InterPro" id="IPR016181">
    <property type="entry name" value="Acyl_CoA_acyltransferase"/>
</dbReference>
<reference evidence="7" key="1">
    <citation type="submission" date="2019-02" db="EMBL/GenBank/DDBJ databases">
        <title>Glaciihabitans arcticus sp. nov., a psychrotolerant bacterium isolated from polar soil.</title>
        <authorList>
            <person name="Dahal R.H."/>
        </authorList>
    </citation>
    <scope>NUCLEOTIDE SEQUENCE [LARGE SCALE GENOMIC DNA]</scope>
    <source>
        <strain evidence="7">RP-3-7</strain>
    </source>
</reference>
<keyword evidence="4" id="KW-0012">Acyltransferase</keyword>
<evidence type="ECO:0000256" key="2">
    <source>
        <dbReference type="ARBA" id="ARBA00022490"/>
    </source>
</evidence>
<feature type="domain" description="N-acetyltransferase" evidence="5">
    <location>
        <begin position="3"/>
        <end position="149"/>
    </location>
</feature>
<proteinExistence type="inferred from homology"/>
<dbReference type="SUPFAM" id="SSF55729">
    <property type="entry name" value="Acyl-CoA N-acyltransferases (Nat)"/>
    <property type="match status" value="1"/>
</dbReference>
<dbReference type="InterPro" id="IPR000182">
    <property type="entry name" value="GNAT_dom"/>
</dbReference>
<gene>
    <name evidence="6" type="primary">rimI</name>
    <name evidence="6" type="ORF">EYE40_10535</name>
</gene>
<evidence type="ECO:0000313" key="6">
    <source>
        <dbReference type="EMBL" id="TBN57788.1"/>
    </source>
</evidence>
<dbReference type="PROSITE" id="PS51186">
    <property type="entry name" value="GNAT"/>
    <property type="match status" value="1"/>
</dbReference>
<dbReference type="AlphaFoldDB" id="A0A4Q9GW12"/>
<evidence type="ECO:0000259" key="5">
    <source>
        <dbReference type="PROSITE" id="PS51186"/>
    </source>
</evidence>
<dbReference type="Gene3D" id="3.40.630.30">
    <property type="match status" value="1"/>
</dbReference>
<protein>
    <submittedName>
        <fullName evidence="6">Ribosomal-protein-alanine N-acetyltransferase</fullName>
    </submittedName>
</protein>
<evidence type="ECO:0000256" key="4">
    <source>
        <dbReference type="ARBA" id="ARBA00023315"/>
    </source>
</evidence>
<dbReference type="PANTHER" id="PTHR43420">
    <property type="entry name" value="ACETYLTRANSFERASE"/>
    <property type="match status" value="1"/>
</dbReference>
<keyword evidence="7" id="KW-1185">Reference proteome</keyword>
<comment type="caution">
    <text evidence="6">The sequence shown here is derived from an EMBL/GenBank/DDBJ whole genome shotgun (WGS) entry which is preliminary data.</text>
</comment>
<dbReference type="PANTHER" id="PTHR43420:SF44">
    <property type="entry name" value="ACETYLTRANSFERASE YPEA"/>
    <property type="match status" value="1"/>
</dbReference>
<dbReference type="InterPro" id="IPR006464">
    <property type="entry name" value="AcTrfase_RimI/Ard1"/>
</dbReference>
<comment type="similarity">
    <text evidence="1">Belongs to the acetyltransferase family. RimI subfamily.</text>
</comment>
<dbReference type="RefSeq" id="WP_130981899.1">
    <property type="nucleotide sequence ID" value="NZ_SISG01000001.1"/>
</dbReference>
<keyword evidence="2" id="KW-0963">Cytoplasm</keyword>
<evidence type="ECO:0000313" key="7">
    <source>
        <dbReference type="Proteomes" id="UP000294194"/>
    </source>
</evidence>